<dbReference type="InterPro" id="IPR039426">
    <property type="entry name" value="TonB-dep_rcpt-like"/>
</dbReference>
<keyword evidence="11" id="KW-1185">Reference proteome</keyword>
<keyword evidence="2 7" id="KW-0813">Transport</keyword>
<gene>
    <name evidence="10" type="ORF">FHS68_002468</name>
</gene>
<dbReference type="InterPro" id="IPR008969">
    <property type="entry name" value="CarboxyPept-like_regulatory"/>
</dbReference>
<protein>
    <submittedName>
        <fullName evidence="10">TonB-linked SusC/RagA family outer membrane protein</fullName>
    </submittedName>
</protein>
<dbReference type="Proteomes" id="UP001179181">
    <property type="component" value="Unassembled WGS sequence"/>
</dbReference>
<evidence type="ECO:0000256" key="6">
    <source>
        <dbReference type="ARBA" id="ARBA00023237"/>
    </source>
</evidence>
<dbReference type="PROSITE" id="PS52016">
    <property type="entry name" value="TONB_DEPENDENT_REC_3"/>
    <property type="match status" value="1"/>
</dbReference>
<evidence type="ECO:0000256" key="7">
    <source>
        <dbReference type="PROSITE-ProRule" id="PRU01360"/>
    </source>
</evidence>
<evidence type="ECO:0000259" key="9">
    <source>
        <dbReference type="Pfam" id="PF07715"/>
    </source>
</evidence>
<keyword evidence="8" id="KW-0732">Signal</keyword>
<evidence type="ECO:0000313" key="10">
    <source>
        <dbReference type="EMBL" id="NIJ53298.1"/>
    </source>
</evidence>
<organism evidence="10 11">
    <name type="scientific">Dyadobacter arcticus</name>
    <dbReference type="NCBI Taxonomy" id="1078754"/>
    <lineage>
        <taxon>Bacteria</taxon>
        <taxon>Pseudomonadati</taxon>
        <taxon>Bacteroidota</taxon>
        <taxon>Cytophagia</taxon>
        <taxon>Cytophagales</taxon>
        <taxon>Spirosomataceae</taxon>
        <taxon>Dyadobacter</taxon>
    </lineage>
</organism>
<dbReference type="Gene3D" id="2.60.40.1120">
    <property type="entry name" value="Carboxypeptidase-like, regulatory domain"/>
    <property type="match status" value="1"/>
</dbReference>
<dbReference type="InterPro" id="IPR036942">
    <property type="entry name" value="Beta-barrel_TonB_sf"/>
</dbReference>
<evidence type="ECO:0000256" key="5">
    <source>
        <dbReference type="ARBA" id="ARBA00023136"/>
    </source>
</evidence>
<name>A0ABX0UJV2_9BACT</name>
<proteinExistence type="inferred from homology"/>
<feature type="domain" description="TonB-dependent receptor plug" evidence="9">
    <location>
        <begin position="117"/>
        <end position="224"/>
    </location>
</feature>
<keyword evidence="5 7" id="KW-0472">Membrane</keyword>
<comment type="subcellular location">
    <subcellularLocation>
        <location evidence="1 7">Cell outer membrane</location>
        <topology evidence="1 7">Multi-pass membrane protein</topology>
    </subcellularLocation>
</comment>
<evidence type="ECO:0000256" key="8">
    <source>
        <dbReference type="SAM" id="SignalP"/>
    </source>
</evidence>
<keyword evidence="4 7" id="KW-0812">Transmembrane</keyword>
<evidence type="ECO:0000256" key="2">
    <source>
        <dbReference type="ARBA" id="ARBA00022448"/>
    </source>
</evidence>
<dbReference type="RefSeq" id="WP_167270287.1">
    <property type="nucleotide sequence ID" value="NZ_JAASQJ010000002.1"/>
</dbReference>
<dbReference type="SUPFAM" id="SSF56935">
    <property type="entry name" value="Porins"/>
    <property type="match status" value="1"/>
</dbReference>
<feature type="chain" id="PRO_5045302898" evidence="8">
    <location>
        <begin position="22"/>
        <end position="1043"/>
    </location>
</feature>
<accession>A0ABX0UJV2</accession>
<keyword evidence="3 7" id="KW-1134">Transmembrane beta strand</keyword>
<dbReference type="NCBIfam" id="TIGR04056">
    <property type="entry name" value="OMP_RagA_SusC"/>
    <property type="match status" value="1"/>
</dbReference>
<reference evidence="10 11" key="1">
    <citation type="submission" date="2020-03" db="EMBL/GenBank/DDBJ databases">
        <title>Genomic Encyclopedia of Type Strains, Phase IV (KMG-IV): sequencing the most valuable type-strain genomes for metagenomic binning, comparative biology and taxonomic classification.</title>
        <authorList>
            <person name="Goeker M."/>
        </authorList>
    </citation>
    <scope>NUCLEOTIDE SEQUENCE [LARGE SCALE GENOMIC DNA]</scope>
    <source>
        <strain evidence="10 11">DSM 102865</strain>
    </source>
</reference>
<dbReference type="InterPro" id="IPR012910">
    <property type="entry name" value="Plug_dom"/>
</dbReference>
<dbReference type="InterPro" id="IPR023996">
    <property type="entry name" value="TonB-dep_OMP_SusC/RagA"/>
</dbReference>
<dbReference type="Gene3D" id="2.170.130.10">
    <property type="entry name" value="TonB-dependent receptor, plug domain"/>
    <property type="match status" value="1"/>
</dbReference>
<dbReference type="Pfam" id="PF13715">
    <property type="entry name" value="CarbopepD_reg_2"/>
    <property type="match status" value="1"/>
</dbReference>
<dbReference type="Gene3D" id="2.40.170.20">
    <property type="entry name" value="TonB-dependent receptor, beta-barrel domain"/>
    <property type="match status" value="1"/>
</dbReference>
<evidence type="ECO:0000256" key="4">
    <source>
        <dbReference type="ARBA" id="ARBA00022692"/>
    </source>
</evidence>
<dbReference type="SUPFAM" id="SSF49464">
    <property type="entry name" value="Carboxypeptidase regulatory domain-like"/>
    <property type="match status" value="1"/>
</dbReference>
<comment type="similarity">
    <text evidence="7">Belongs to the TonB-dependent receptor family.</text>
</comment>
<evidence type="ECO:0000256" key="3">
    <source>
        <dbReference type="ARBA" id="ARBA00022452"/>
    </source>
</evidence>
<sequence>MKKNLLTFLGGLLLLCSQVYAQSREVTGTVTSKDDASLLPGVSIRIAGTNSGTLTNDKGEYSINARPGQTLLFSFVGFLNQELKAPDSGPLDAVLTLDELALNEVVITAGGLTAQRRELGNQSTTVKAQDIVQGKPISVAASLAGRVPGLLVMGVSSGVNPSYRLVLRGNRSLTGNNQALVIIDNIISTSDILGNINPEDIDDIQVLNGAGAAALYGSDASNGALIVTTKKGKSGKTEVRFSNTTTLESVSFLPQLQKGFGSGTTPDDVPTYTPYENQQYGPAFDGSTVVIGKPLQDGSIQSEIYSSKNSREDFWETGLANQSDFSISSGDEKGTYYLSAQYFNQKSTVPYDKYKRYSIRANSTRHIYKNLSATFNTNFIANRYDQSSQTAQAYQNLLMSPSQVDVTKYENWQTDPFANPNGYFNEYYPNPYFTLSNNRTDGRNDYFQGNMELKYNPIKPLTFTYRVGISTRNLSGKASTNKFTFTDYTKGISGSSKTDVAGSVSDYSGFNTQLVNDFIAEFRTDLSKDFNLNVVLGTTFRENSRKDVGISANGLVIEGLYNVGNSLSNPFASEAVYKSRQIGVYGEARLGFKDFLYLHVTGRNDWRSILSKSNRSFFYPSADVSFIVTDAIPALGQSDILESLKLRGGYSKVGQVNLGSTYTFGAYALNSTFSQAYNYPYASGAGFTLDNTLVAANLNPEITTGFEGGFDFEVRPMQISGGMTFYQTNTVDQTISVVIASSTGYNRLTTNVGEVQNNGIESYLRITPVKLPNGLEVSLGANYTFNKNKVISLSDGASEFALSEQGAAAKIIAKVGSPFPLLQTTTYNRDPQGRIIVDPITGNPASDGSFTDVGITNPPHILGANGTVRFKKLRFNILFEYRNGHYIYNAISTGYDFSGAGIRTAWYNRDRFVVPNSSYMNAEGNYVENTNIAVRSGGADFWTDGTRNTGIGENYANSAGFWKMREASLSFDFPASILSATKFIKGASLSIQGRNLFIWVPKSNLYTDPEYSNNGADSNAVGFTTLGQTPPARYYGGTVSITF</sequence>
<dbReference type="InterPro" id="IPR037066">
    <property type="entry name" value="Plug_dom_sf"/>
</dbReference>
<feature type="signal peptide" evidence="8">
    <location>
        <begin position="1"/>
        <end position="21"/>
    </location>
</feature>
<dbReference type="Pfam" id="PF07715">
    <property type="entry name" value="Plug"/>
    <property type="match status" value="1"/>
</dbReference>
<comment type="caution">
    <text evidence="10">The sequence shown here is derived from an EMBL/GenBank/DDBJ whole genome shotgun (WGS) entry which is preliminary data.</text>
</comment>
<evidence type="ECO:0000313" key="11">
    <source>
        <dbReference type="Proteomes" id="UP001179181"/>
    </source>
</evidence>
<dbReference type="EMBL" id="JAASQJ010000002">
    <property type="protein sequence ID" value="NIJ53298.1"/>
    <property type="molecule type" value="Genomic_DNA"/>
</dbReference>
<evidence type="ECO:0000256" key="1">
    <source>
        <dbReference type="ARBA" id="ARBA00004571"/>
    </source>
</evidence>
<keyword evidence="6 7" id="KW-0998">Cell outer membrane</keyword>